<dbReference type="HOGENOM" id="CLU_1617900_0_0_6"/>
<accession>D4ZDR2</accession>
<gene>
    <name evidence="2" type="ordered locus">SVI_4002</name>
</gene>
<dbReference type="STRING" id="637905.SVI_4002"/>
<organism evidence="2 3">
    <name type="scientific">Shewanella violacea (strain JCM 10179 / CIP 106290 / LMG 19151 / DSS12)</name>
    <dbReference type="NCBI Taxonomy" id="637905"/>
    <lineage>
        <taxon>Bacteria</taxon>
        <taxon>Pseudomonadati</taxon>
        <taxon>Pseudomonadota</taxon>
        <taxon>Gammaproteobacteria</taxon>
        <taxon>Alteromonadales</taxon>
        <taxon>Shewanellaceae</taxon>
        <taxon>Shewanella</taxon>
    </lineage>
</organism>
<protein>
    <submittedName>
        <fullName evidence="2">Uncharacterized protein</fullName>
    </submittedName>
</protein>
<evidence type="ECO:0000313" key="2">
    <source>
        <dbReference type="EMBL" id="BAJ03973.1"/>
    </source>
</evidence>
<sequence length="164" mass="17797">MSNLTRSLAKKSYLYMILSNLLTIRSKYKLVCYNCATCEGYSIKGNMMEKGKKPTASIKSACVLAVAACAIAITAMSVQSLSASESASACACSSSTSSYNSSLPASHPNNRCARQTEDLSWTSWFAGKSRSNQLHFVDLLELLYGHSESPLDDVSPTNRTQHSF</sequence>
<keyword evidence="1" id="KW-0472">Membrane</keyword>
<keyword evidence="1" id="KW-0812">Transmembrane</keyword>
<dbReference type="AlphaFoldDB" id="D4ZDR2"/>
<proteinExistence type="predicted"/>
<keyword evidence="1" id="KW-1133">Transmembrane helix</keyword>
<keyword evidence="3" id="KW-1185">Reference proteome</keyword>
<dbReference type="EMBL" id="AP011177">
    <property type="protein sequence ID" value="BAJ03973.1"/>
    <property type="molecule type" value="Genomic_DNA"/>
</dbReference>
<dbReference type="KEGG" id="svo:SVI_4002"/>
<evidence type="ECO:0000256" key="1">
    <source>
        <dbReference type="SAM" id="Phobius"/>
    </source>
</evidence>
<evidence type="ECO:0000313" key="3">
    <source>
        <dbReference type="Proteomes" id="UP000002350"/>
    </source>
</evidence>
<reference evidence="3" key="1">
    <citation type="journal article" date="2010" name="Mol. Biosyst.">
        <title>Complete genome sequence and comparative analysis of Shewanella violacea, a psychrophilic and piezophilic bacterium from deep sea floor sediments.</title>
        <authorList>
            <person name="Aono E."/>
            <person name="Baba T."/>
            <person name="Ara T."/>
            <person name="Nishi T."/>
            <person name="Nakamichi T."/>
            <person name="Inamoto E."/>
            <person name="Toyonaga H."/>
            <person name="Hasegawa M."/>
            <person name="Takai Y."/>
            <person name="Okumura Y."/>
            <person name="Baba M."/>
            <person name="Tomita M."/>
            <person name="Kato C."/>
            <person name="Oshima T."/>
            <person name="Nakasone K."/>
            <person name="Mori H."/>
        </authorList>
    </citation>
    <scope>NUCLEOTIDE SEQUENCE [LARGE SCALE GENOMIC DNA]</scope>
    <source>
        <strain evidence="3">JCM 10179 / CIP 106290 / LMG 19151 / DSS12</strain>
    </source>
</reference>
<dbReference type="eggNOG" id="ENOG5033BGP">
    <property type="taxonomic scope" value="Bacteria"/>
</dbReference>
<dbReference type="Proteomes" id="UP000002350">
    <property type="component" value="Chromosome"/>
</dbReference>
<name>D4ZDR2_SHEVD</name>
<feature type="transmembrane region" description="Helical" evidence="1">
    <location>
        <begin position="56"/>
        <end position="78"/>
    </location>
</feature>